<feature type="active site" description="Proton donor" evidence="2">
    <location>
        <position position="28"/>
    </location>
</feature>
<dbReference type="OrthoDB" id="413953at2759"/>
<dbReference type="NCBIfam" id="TIGR01460">
    <property type="entry name" value="HAD-SF-IIA"/>
    <property type="match status" value="1"/>
</dbReference>
<keyword evidence="1" id="KW-0378">Hydrolase</keyword>
<comment type="similarity">
    <text evidence="1">Belongs to the HAD-like hydrolase superfamily.</text>
</comment>
<feature type="binding site" evidence="3">
    <location>
        <position position="219"/>
    </location>
    <ligand>
        <name>substrate</name>
    </ligand>
</feature>
<protein>
    <recommendedName>
        <fullName evidence="7">4-nitrophenylphosphatase</fullName>
    </recommendedName>
</protein>
<feature type="binding site" evidence="4">
    <location>
        <position position="26"/>
    </location>
    <ligand>
        <name>Mg(2+)</name>
        <dbReference type="ChEBI" id="CHEBI:18420"/>
    </ligand>
</feature>
<dbReference type="GO" id="GO:0016791">
    <property type="term" value="F:phosphatase activity"/>
    <property type="evidence" value="ECO:0007669"/>
    <property type="project" value="TreeGrafter"/>
</dbReference>
<evidence type="ECO:0000313" key="5">
    <source>
        <dbReference type="EMBL" id="CAG9819787.1"/>
    </source>
</evidence>
<dbReference type="PANTHER" id="PTHR19288:SF4">
    <property type="entry name" value="RE04130P-RELATED"/>
    <property type="match status" value="1"/>
</dbReference>
<dbReference type="InterPro" id="IPR023214">
    <property type="entry name" value="HAD_sf"/>
</dbReference>
<keyword evidence="4" id="KW-0460">Magnesium</keyword>
<dbReference type="Pfam" id="PF13242">
    <property type="entry name" value="Hydrolase_like"/>
    <property type="match status" value="1"/>
</dbReference>
<dbReference type="GO" id="GO:0046872">
    <property type="term" value="F:metal ion binding"/>
    <property type="evidence" value="ECO:0007669"/>
    <property type="project" value="UniProtKB-KW"/>
</dbReference>
<evidence type="ECO:0000256" key="2">
    <source>
        <dbReference type="PIRSR" id="PIRSR000915-1"/>
    </source>
</evidence>
<feature type="binding site" evidence="4">
    <location>
        <position position="28"/>
    </location>
    <ligand>
        <name>Mg(2+)</name>
        <dbReference type="ChEBI" id="CHEBI:18420"/>
    </ligand>
</feature>
<evidence type="ECO:0000256" key="4">
    <source>
        <dbReference type="PIRSR" id="PIRSR000915-3"/>
    </source>
</evidence>
<dbReference type="SUPFAM" id="SSF56784">
    <property type="entry name" value="HAD-like"/>
    <property type="match status" value="1"/>
</dbReference>
<reference evidence="5" key="2">
    <citation type="submission" date="2022-10" db="EMBL/GenBank/DDBJ databases">
        <authorList>
            <consortium name="ENA_rothamsted_submissions"/>
            <consortium name="culmorum"/>
            <person name="King R."/>
        </authorList>
    </citation>
    <scope>NUCLEOTIDE SEQUENCE</scope>
</reference>
<evidence type="ECO:0000313" key="6">
    <source>
        <dbReference type="Proteomes" id="UP001153737"/>
    </source>
</evidence>
<dbReference type="Gene3D" id="3.40.50.1000">
    <property type="entry name" value="HAD superfamily/HAD-like"/>
    <property type="match status" value="2"/>
</dbReference>
<name>A0A9N9SE73_PHACE</name>
<keyword evidence="4" id="KW-0479">Metal-binding</keyword>
<feature type="active site" description="Nucleophile" evidence="2">
    <location>
        <position position="26"/>
    </location>
</feature>
<accession>A0A9N9SE73</accession>
<organism evidence="5 6">
    <name type="scientific">Phaedon cochleariae</name>
    <name type="common">Mustard beetle</name>
    <dbReference type="NCBI Taxonomy" id="80249"/>
    <lineage>
        <taxon>Eukaryota</taxon>
        <taxon>Metazoa</taxon>
        <taxon>Ecdysozoa</taxon>
        <taxon>Arthropoda</taxon>
        <taxon>Hexapoda</taxon>
        <taxon>Insecta</taxon>
        <taxon>Pterygota</taxon>
        <taxon>Neoptera</taxon>
        <taxon>Endopterygota</taxon>
        <taxon>Coleoptera</taxon>
        <taxon>Polyphaga</taxon>
        <taxon>Cucujiformia</taxon>
        <taxon>Chrysomeloidea</taxon>
        <taxon>Chrysomelidae</taxon>
        <taxon>Chrysomelinae</taxon>
        <taxon>Chrysomelini</taxon>
        <taxon>Phaedon</taxon>
    </lineage>
</organism>
<keyword evidence="6" id="KW-1185">Reference proteome</keyword>
<dbReference type="InterPro" id="IPR036412">
    <property type="entry name" value="HAD-like_sf"/>
</dbReference>
<evidence type="ECO:0000256" key="1">
    <source>
        <dbReference type="PIRNR" id="PIRNR000915"/>
    </source>
</evidence>
<dbReference type="Pfam" id="PF13344">
    <property type="entry name" value="Hydrolase_6"/>
    <property type="match status" value="1"/>
</dbReference>
<comment type="cofactor">
    <cofactor evidence="4">
        <name>Mg(2+)</name>
        <dbReference type="ChEBI" id="CHEBI:18420"/>
    </cofactor>
    <text evidence="4">Divalent metal ions. Mg(2+) is the most effective.</text>
</comment>
<feature type="binding site" evidence="4">
    <location>
        <position position="245"/>
    </location>
    <ligand>
        <name>Mg(2+)</name>
        <dbReference type="ChEBI" id="CHEBI:18420"/>
    </ligand>
</feature>
<dbReference type="AlphaFoldDB" id="A0A9N9SE73"/>
<dbReference type="InterPro" id="IPR006357">
    <property type="entry name" value="HAD-SF_hydro_IIA"/>
</dbReference>
<evidence type="ECO:0008006" key="7">
    <source>
        <dbReference type="Google" id="ProtNLM"/>
    </source>
</evidence>
<dbReference type="GO" id="GO:0005737">
    <property type="term" value="C:cytoplasm"/>
    <property type="evidence" value="ECO:0007669"/>
    <property type="project" value="TreeGrafter"/>
</dbReference>
<dbReference type="Proteomes" id="UP001153737">
    <property type="component" value="Chromosome 3"/>
</dbReference>
<reference evidence="5" key="1">
    <citation type="submission" date="2022-01" db="EMBL/GenBank/DDBJ databases">
        <authorList>
            <person name="King R."/>
        </authorList>
    </citation>
    <scope>NUCLEOTIDE SEQUENCE</scope>
</reference>
<evidence type="ECO:0000256" key="3">
    <source>
        <dbReference type="PIRSR" id="PIRSR000915-2"/>
    </source>
</evidence>
<dbReference type="PANTHER" id="PTHR19288">
    <property type="entry name" value="4-NITROPHENYLPHOSPHATASE-RELATED"/>
    <property type="match status" value="1"/>
</dbReference>
<gene>
    <name evidence="5" type="ORF">PHAECO_LOCUS7761</name>
</gene>
<sequence>MLRNLADVPLQEQLDFINSFDHVLTDMDGVLWVASKALPGSPECIATLKNLGKRVSFVTNNAVHTVDGLHGKMKQNGISGEPEDIVNPLVGVVDYLKKINFNKELFVLASNVYKNVLRKAGFKVAPDPPLTIDESIGGLLSNITDDENIGAVVFDYDLNLTFVKLQKCLTYLKRKDCLFIVGGADKEGPIGKLGPLIGNQYFYQGLREISGREPIQFAKPSVHYNEFIVKKFNITDPKKVLFIGDMINEDMKFAAIGGYHKLLVLSGIATKEDVICWKHPEDYKPTYYVDSLGVLNENYAVLQ</sequence>
<dbReference type="EMBL" id="OU896709">
    <property type="protein sequence ID" value="CAG9819787.1"/>
    <property type="molecule type" value="Genomic_DNA"/>
</dbReference>
<proteinExistence type="inferred from homology"/>
<dbReference type="PIRSF" id="PIRSF000915">
    <property type="entry name" value="PGP-type_phosphatase"/>
    <property type="match status" value="1"/>
</dbReference>